<dbReference type="InterPro" id="IPR036188">
    <property type="entry name" value="FAD/NAD-bd_sf"/>
</dbReference>
<dbReference type="PRINTS" id="PR00469">
    <property type="entry name" value="PNDRDTASEII"/>
</dbReference>
<dbReference type="GO" id="GO:0016628">
    <property type="term" value="F:oxidoreductase activity, acting on the CH-CH group of donors, NAD or NADP as acceptor"/>
    <property type="evidence" value="ECO:0007669"/>
    <property type="project" value="InterPro"/>
</dbReference>
<dbReference type="NCBIfam" id="TIGR02032">
    <property type="entry name" value="GG-red-SF"/>
    <property type="match status" value="1"/>
</dbReference>
<organism evidence="1 2">
    <name type="scientific">Halapricum desulfuricans</name>
    <dbReference type="NCBI Taxonomy" id="2841257"/>
    <lineage>
        <taxon>Archaea</taxon>
        <taxon>Methanobacteriati</taxon>
        <taxon>Methanobacteriota</taxon>
        <taxon>Stenosarchaea group</taxon>
        <taxon>Halobacteria</taxon>
        <taxon>Halobacteriales</taxon>
        <taxon>Haloarculaceae</taxon>
        <taxon>Halapricum</taxon>
    </lineage>
</organism>
<gene>
    <name evidence="1" type="primary">fixC5</name>
    <name evidence="1" type="ORF">HSR121_1947</name>
</gene>
<dbReference type="InterPro" id="IPR011777">
    <property type="entry name" value="Geranylgeranyl_Rdtase_fam"/>
</dbReference>
<accession>A0A897N1A0</accession>
<dbReference type="Pfam" id="PF12831">
    <property type="entry name" value="FAD_oxidored"/>
    <property type="match status" value="1"/>
</dbReference>
<evidence type="ECO:0000313" key="2">
    <source>
        <dbReference type="Proteomes" id="UP000663525"/>
    </source>
</evidence>
<evidence type="ECO:0000313" key="1">
    <source>
        <dbReference type="EMBL" id="QSG06281.1"/>
    </source>
</evidence>
<dbReference type="EMBL" id="CP064787">
    <property type="protein sequence ID" value="QSG06281.1"/>
    <property type="molecule type" value="Genomic_DNA"/>
</dbReference>
<dbReference type="Proteomes" id="UP000663525">
    <property type="component" value="Chromosome"/>
</dbReference>
<proteinExistence type="predicted"/>
<dbReference type="PANTHER" id="PTHR42685:SF18">
    <property type="entry name" value="DIGERANYLGERANYLGLYCEROPHOSPHOLIPID REDUCTASE"/>
    <property type="match status" value="1"/>
</dbReference>
<dbReference type="InterPro" id="IPR050407">
    <property type="entry name" value="Geranylgeranyl_reductase"/>
</dbReference>
<dbReference type="AlphaFoldDB" id="A0A897N1A0"/>
<sequence length="462" mass="50553">MANETAMHGRQFDVIVVGGGTAGAFAATTAAREGLDVALLERKSADEAGHIACGDAIKGASTFPDAIDREYLRAESFTNDTVQRALFELPDGDRIEYSFGDRSGSIIDRKRYGEVLLEEADRAGVTIHYDTVVQDVVQRDGVVEGVVAVRNDTQRRYEAPITIDAAGALSILQDKADFSGATFETNVDYTHFCSAYREVLRVDDPVGYDDALVFKPTEQLGYLWYFPRTETEINVGLGFQMTEEPMQLVETLRQDLEARPEFAGATVEDKLGAALPTRRPYDSAVAPGYLAAGDAAAHVNPTTGGGIPGAAKAGHWAGEIAADAVVEEATDEGALWEYNHRIQTDFGKRFAAMDLYNVFGTAHSIDELTDVIASLPARQLIDVLGREGTASMGLLDKLELAVSTVGHWGTLYDAYRVNAMADELKSIYDQFPTTPSGFGHWRRERDEFMNRFYDRVGAEPKY</sequence>
<reference evidence="1" key="1">
    <citation type="submission" date="2020-11" db="EMBL/GenBank/DDBJ databases">
        <title>Carbohydrate-dependent, anaerobic sulfur respiration: A novel catabolism in halophilic archaea.</title>
        <authorList>
            <person name="Sorokin D.Y."/>
            <person name="Messina E."/>
            <person name="Smedile F."/>
            <person name="La Cono V."/>
            <person name="Hallsworth J.E."/>
            <person name="Yakimov M.M."/>
        </authorList>
    </citation>
    <scope>NUCLEOTIDE SEQUENCE</scope>
    <source>
        <strain evidence="1">HSR12-1</strain>
    </source>
</reference>
<dbReference type="PANTHER" id="PTHR42685">
    <property type="entry name" value="GERANYLGERANYL DIPHOSPHATE REDUCTASE"/>
    <property type="match status" value="1"/>
</dbReference>
<name>A0A897N1A0_9EURY</name>
<protein>
    <submittedName>
        <fullName evidence="1">Dehydrogenase (Flavoprotein)</fullName>
    </submittedName>
</protein>
<dbReference type="Gene3D" id="3.50.50.60">
    <property type="entry name" value="FAD/NAD(P)-binding domain"/>
    <property type="match status" value="1"/>
</dbReference>
<dbReference type="SUPFAM" id="SSF51905">
    <property type="entry name" value="FAD/NAD(P)-binding domain"/>
    <property type="match status" value="1"/>
</dbReference>